<evidence type="ECO:0000259" key="7">
    <source>
        <dbReference type="PROSITE" id="PS51462"/>
    </source>
</evidence>
<comment type="cofactor">
    <cofactor evidence="2">
        <name>Mg(2+)</name>
        <dbReference type="ChEBI" id="CHEBI:18420"/>
    </cofactor>
</comment>
<evidence type="ECO:0000256" key="2">
    <source>
        <dbReference type="ARBA" id="ARBA00001946"/>
    </source>
</evidence>
<keyword evidence="3" id="KW-0479">Metal-binding</keyword>
<sequence>MQLSEFLARFHIQQPSNDVGFPIQMRNIAKQSAVLVPLVNVSGEIHLLLCKRPDYLKHHPGQICFPGGKFEDSDANLLTTALRETFEEIGIEVDDNHVIGDMDSYWTLTGFEIKPYIALLPEKPNLLLATNEVASAFYLPLSQLIDQKNWQDIQFTRQFSAYTLTGFQTEYGLLWGATAQIIRNLIKHLN</sequence>
<keyword evidence="4 8" id="KW-0378">Hydrolase</keyword>
<gene>
    <name evidence="8" type="ORF">OM33_09315</name>
</gene>
<dbReference type="eggNOG" id="COG0494">
    <property type="taxonomic scope" value="Bacteria"/>
</dbReference>
<accession>A0A0A7EGY7</accession>
<dbReference type="GO" id="GO:0010945">
    <property type="term" value="F:coenzyme A diphosphatase activity"/>
    <property type="evidence" value="ECO:0007669"/>
    <property type="project" value="InterPro"/>
</dbReference>
<dbReference type="AlphaFoldDB" id="A0A0A7EGY7"/>
<dbReference type="PANTHER" id="PTHR12992">
    <property type="entry name" value="NUDIX HYDROLASE"/>
    <property type="match status" value="1"/>
</dbReference>
<keyword evidence="9" id="KW-1185">Reference proteome</keyword>
<evidence type="ECO:0000256" key="5">
    <source>
        <dbReference type="ARBA" id="ARBA00022842"/>
    </source>
</evidence>
<dbReference type="InterPro" id="IPR015797">
    <property type="entry name" value="NUDIX_hydrolase-like_dom_sf"/>
</dbReference>
<dbReference type="PANTHER" id="PTHR12992:SF11">
    <property type="entry name" value="MITOCHONDRIAL COENZYME A DIPHOSPHATASE NUDT8"/>
    <property type="match status" value="1"/>
</dbReference>
<proteinExistence type="predicted"/>
<dbReference type="InterPro" id="IPR045121">
    <property type="entry name" value="CoAse"/>
</dbReference>
<protein>
    <submittedName>
        <fullName evidence="8">NUDIX hydrolase</fullName>
    </submittedName>
</protein>
<evidence type="ECO:0000256" key="6">
    <source>
        <dbReference type="ARBA" id="ARBA00023211"/>
    </source>
</evidence>
<reference evidence="8 9" key="1">
    <citation type="submission" date="2014-11" db="EMBL/GenBank/DDBJ databases">
        <title>Complete Genome Sequence of Pseudoalteromonas sp. Strain OCN003 Isolated from Kaneohe Bay, Oahu, Hawaii.</title>
        <authorList>
            <person name="Beurmann S."/>
            <person name="Videau P."/>
            <person name="Ushijima B."/>
            <person name="Smith A.M."/>
            <person name="Aeby G.S."/>
            <person name="Callahan S.M."/>
            <person name="Belcaid M."/>
        </authorList>
    </citation>
    <scope>NUCLEOTIDE SEQUENCE [LARGE SCALE GENOMIC DNA]</scope>
    <source>
        <strain evidence="8 9">OCN003</strain>
    </source>
</reference>
<dbReference type="STRING" id="1348114.OM33_09315"/>
<evidence type="ECO:0000313" key="9">
    <source>
        <dbReference type="Proteomes" id="UP000030341"/>
    </source>
</evidence>
<evidence type="ECO:0000256" key="4">
    <source>
        <dbReference type="ARBA" id="ARBA00022801"/>
    </source>
</evidence>
<dbReference type="EMBL" id="CP009888">
    <property type="protein sequence ID" value="AIY65326.1"/>
    <property type="molecule type" value="Genomic_DNA"/>
</dbReference>
<keyword evidence="5" id="KW-0460">Magnesium</keyword>
<keyword evidence="6" id="KW-0464">Manganese</keyword>
<feature type="domain" description="Nudix hydrolase" evidence="7">
    <location>
        <begin position="29"/>
        <end position="161"/>
    </location>
</feature>
<name>A0A0A7EGY7_9GAMM</name>
<dbReference type="PROSITE" id="PS51462">
    <property type="entry name" value="NUDIX"/>
    <property type="match status" value="1"/>
</dbReference>
<dbReference type="RefSeq" id="WP_038641108.1">
    <property type="nucleotide sequence ID" value="NZ_CP009888.1"/>
</dbReference>
<dbReference type="OrthoDB" id="9802805at2"/>
<dbReference type="HOGENOM" id="CLU_040940_5_3_6"/>
<evidence type="ECO:0000256" key="3">
    <source>
        <dbReference type="ARBA" id="ARBA00022723"/>
    </source>
</evidence>
<dbReference type="Gene3D" id="3.90.79.10">
    <property type="entry name" value="Nucleoside Triphosphate Pyrophosphohydrolase"/>
    <property type="match status" value="1"/>
</dbReference>
<organism evidence="8 9">
    <name type="scientific">Pseudoalteromonas piratica</name>
    <dbReference type="NCBI Taxonomy" id="1348114"/>
    <lineage>
        <taxon>Bacteria</taxon>
        <taxon>Pseudomonadati</taxon>
        <taxon>Pseudomonadota</taxon>
        <taxon>Gammaproteobacteria</taxon>
        <taxon>Alteromonadales</taxon>
        <taxon>Pseudoalteromonadaceae</taxon>
        <taxon>Pseudoalteromonas</taxon>
    </lineage>
</organism>
<evidence type="ECO:0000256" key="1">
    <source>
        <dbReference type="ARBA" id="ARBA00001936"/>
    </source>
</evidence>
<comment type="cofactor">
    <cofactor evidence="1">
        <name>Mn(2+)</name>
        <dbReference type="ChEBI" id="CHEBI:29035"/>
    </cofactor>
</comment>
<dbReference type="KEGG" id="pseo:OM33_09315"/>
<dbReference type="GO" id="GO:0046872">
    <property type="term" value="F:metal ion binding"/>
    <property type="evidence" value="ECO:0007669"/>
    <property type="project" value="UniProtKB-KW"/>
</dbReference>
<dbReference type="CDD" id="cd03426">
    <property type="entry name" value="NUDIX_CoAse_Nudt7"/>
    <property type="match status" value="1"/>
</dbReference>
<dbReference type="InterPro" id="IPR000086">
    <property type="entry name" value="NUDIX_hydrolase_dom"/>
</dbReference>
<dbReference type="SUPFAM" id="SSF55811">
    <property type="entry name" value="Nudix"/>
    <property type="match status" value="1"/>
</dbReference>
<dbReference type="Pfam" id="PF00293">
    <property type="entry name" value="NUDIX"/>
    <property type="match status" value="1"/>
</dbReference>
<evidence type="ECO:0000313" key="8">
    <source>
        <dbReference type="EMBL" id="AIY65326.1"/>
    </source>
</evidence>
<dbReference type="Proteomes" id="UP000030341">
    <property type="component" value="Chromosome 1"/>
</dbReference>